<evidence type="ECO:0000313" key="5">
    <source>
        <dbReference type="EMBL" id="KNC75760.1"/>
    </source>
</evidence>
<dbReference type="OrthoDB" id="4418812at2759"/>
<feature type="domain" description="Tryptophan synthase beta chain-like PALP" evidence="4">
    <location>
        <begin position="21"/>
        <end position="170"/>
    </location>
</feature>
<gene>
    <name evidence="5" type="ORF">SARC_11723</name>
</gene>
<dbReference type="GO" id="GO:0006567">
    <property type="term" value="P:L-threonine catabolic process"/>
    <property type="evidence" value="ECO:0007669"/>
    <property type="project" value="TreeGrafter"/>
</dbReference>
<dbReference type="Pfam" id="PF00291">
    <property type="entry name" value="PALP"/>
    <property type="match status" value="1"/>
</dbReference>
<dbReference type="Proteomes" id="UP000054560">
    <property type="component" value="Unassembled WGS sequence"/>
</dbReference>
<dbReference type="eggNOG" id="KOG1251">
    <property type="taxonomic scope" value="Eukaryota"/>
</dbReference>
<evidence type="ECO:0000256" key="3">
    <source>
        <dbReference type="ARBA" id="ARBA00023239"/>
    </source>
</evidence>
<protein>
    <recommendedName>
        <fullName evidence="4">Tryptophan synthase beta chain-like PALP domain-containing protein</fullName>
    </recommendedName>
</protein>
<dbReference type="SUPFAM" id="SSF53686">
    <property type="entry name" value="Tryptophan synthase beta subunit-like PLP-dependent enzymes"/>
    <property type="match status" value="1"/>
</dbReference>
<dbReference type="RefSeq" id="XP_014149662.1">
    <property type="nucleotide sequence ID" value="XM_014294187.1"/>
</dbReference>
<dbReference type="InterPro" id="IPR001926">
    <property type="entry name" value="TrpB-like_PALP"/>
</dbReference>
<dbReference type="GO" id="GO:0003941">
    <property type="term" value="F:L-serine ammonia-lyase activity"/>
    <property type="evidence" value="ECO:0007669"/>
    <property type="project" value="TreeGrafter"/>
</dbReference>
<dbReference type="PANTHER" id="PTHR48078:SF6">
    <property type="entry name" value="L-THREONINE DEHYDRATASE CATABOLIC TDCB"/>
    <property type="match status" value="1"/>
</dbReference>
<dbReference type="GO" id="GO:0009097">
    <property type="term" value="P:isoleucine biosynthetic process"/>
    <property type="evidence" value="ECO:0007669"/>
    <property type="project" value="TreeGrafter"/>
</dbReference>
<evidence type="ECO:0000256" key="1">
    <source>
        <dbReference type="ARBA" id="ARBA00001933"/>
    </source>
</evidence>
<keyword evidence="6" id="KW-1185">Reference proteome</keyword>
<proteinExistence type="predicted"/>
<dbReference type="EMBL" id="KQ243437">
    <property type="protein sequence ID" value="KNC75760.1"/>
    <property type="molecule type" value="Genomic_DNA"/>
</dbReference>
<dbReference type="GO" id="GO:0004794">
    <property type="term" value="F:threonine deaminase activity"/>
    <property type="evidence" value="ECO:0007669"/>
    <property type="project" value="TreeGrafter"/>
</dbReference>
<comment type="cofactor">
    <cofactor evidence="1">
        <name>pyridoxal 5'-phosphate</name>
        <dbReference type="ChEBI" id="CHEBI:597326"/>
    </cofactor>
</comment>
<dbReference type="STRING" id="667725.A0A0L0FG74"/>
<evidence type="ECO:0000256" key="2">
    <source>
        <dbReference type="ARBA" id="ARBA00022898"/>
    </source>
</evidence>
<name>A0A0L0FG74_9EUKA</name>
<accession>A0A0L0FG74</accession>
<dbReference type="InterPro" id="IPR036052">
    <property type="entry name" value="TrpB-like_PALP_sf"/>
</dbReference>
<evidence type="ECO:0000259" key="4">
    <source>
        <dbReference type="Pfam" id="PF00291"/>
    </source>
</evidence>
<organism evidence="5 6">
    <name type="scientific">Sphaeroforma arctica JP610</name>
    <dbReference type="NCBI Taxonomy" id="667725"/>
    <lineage>
        <taxon>Eukaryota</taxon>
        <taxon>Ichthyosporea</taxon>
        <taxon>Ichthyophonida</taxon>
        <taxon>Sphaeroforma</taxon>
    </lineage>
</organism>
<dbReference type="GeneID" id="25912227"/>
<sequence>MRNHILPHLYPNHLHTHPSSAGVIGYEIYKHLPSVDVCIVPCGGGGLISGVSGYLKAVKPSVQMIGAQPQASPQMVESVKAGRIVNLPTLDTLSNGTAGGIEEGSITFPYCQKYVDEWEAVTETEISTAVYDVLDRHHKVIEGAAGCGIATVHRKAKQLTGKTVVVVVCGSNISPAALSKIIADNAPVGYI</sequence>
<dbReference type="GO" id="GO:0006565">
    <property type="term" value="P:L-serine catabolic process"/>
    <property type="evidence" value="ECO:0007669"/>
    <property type="project" value="TreeGrafter"/>
</dbReference>
<dbReference type="AlphaFoldDB" id="A0A0L0FG74"/>
<reference evidence="5 6" key="1">
    <citation type="submission" date="2011-02" db="EMBL/GenBank/DDBJ databases">
        <title>The Genome Sequence of Sphaeroforma arctica JP610.</title>
        <authorList>
            <consortium name="The Broad Institute Genome Sequencing Platform"/>
            <person name="Russ C."/>
            <person name="Cuomo C."/>
            <person name="Young S.K."/>
            <person name="Zeng Q."/>
            <person name="Gargeya S."/>
            <person name="Alvarado L."/>
            <person name="Berlin A."/>
            <person name="Chapman S.B."/>
            <person name="Chen Z."/>
            <person name="Freedman E."/>
            <person name="Gellesch M."/>
            <person name="Goldberg J."/>
            <person name="Griggs A."/>
            <person name="Gujja S."/>
            <person name="Heilman E."/>
            <person name="Heiman D."/>
            <person name="Howarth C."/>
            <person name="Mehta T."/>
            <person name="Neiman D."/>
            <person name="Pearson M."/>
            <person name="Roberts A."/>
            <person name="Saif S."/>
            <person name="Shea T."/>
            <person name="Shenoy N."/>
            <person name="Sisk P."/>
            <person name="Stolte C."/>
            <person name="Sykes S."/>
            <person name="White J."/>
            <person name="Yandava C."/>
            <person name="Burger G."/>
            <person name="Gray M.W."/>
            <person name="Holland P.W.H."/>
            <person name="King N."/>
            <person name="Lang F.B.F."/>
            <person name="Roger A.J."/>
            <person name="Ruiz-Trillo I."/>
            <person name="Haas B."/>
            <person name="Nusbaum C."/>
            <person name="Birren B."/>
        </authorList>
    </citation>
    <scope>NUCLEOTIDE SEQUENCE [LARGE SCALE GENOMIC DNA]</scope>
    <source>
        <strain evidence="5 6">JP610</strain>
    </source>
</reference>
<dbReference type="Gene3D" id="3.40.50.1100">
    <property type="match status" value="1"/>
</dbReference>
<keyword evidence="3" id="KW-0456">Lyase</keyword>
<dbReference type="PANTHER" id="PTHR48078">
    <property type="entry name" value="THREONINE DEHYDRATASE, MITOCHONDRIAL-RELATED"/>
    <property type="match status" value="1"/>
</dbReference>
<evidence type="ECO:0000313" key="6">
    <source>
        <dbReference type="Proteomes" id="UP000054560"/>
    </source>
</evidence>
<dbReference type="InterPro" id="IPR050147">
    <property type="entry name" value="Ser/Thr_Dehydratase"/>
</dbReference>
<keyword evidence="2" id="KW-0663">Pyridoxal phosphate</keyword>